<dbReference type="EMBL" id="CP022188">
    <property type="protein sequence ID" value="AWI78103.1"/>
    <property type="molecule type" value="Genomic_DNA"/>
</dbReference>
<dbReference type="InterPro" id="IPR007452">
    <property type="entry name" value="TamB_C"/>
</dbReference>
<evidence type="ECO:0000256" key="2">
    <source>
        <dbReference type="ARBA" id="ARBA00022692"/>
    </source>
</evidence>
<evidence type="ECO:0000256" key="1">
    <source>
        <dbReference type="ARBA" id="ARBA00004167"/>
    </source>
</evidence>
<evidence type="ECO:0000313" key="8">
    <source>
        <dbReference type="Proteomes" id="UP000244902"/>
    </source>
</evidence>
<reference evidence="7 8" key="1">
    <citation type="submission" date="2017-06" db="EMBL/GenBank/DDBJ databases">
        <title>Azoarcus sp. TSNA42 complete genome sequence.</title>
        <authorList>
            <person name="Woo J.-H."/>
            <person name="Kim H.-S."/>
        </authorList>
    </citation>
    <scope>NUCLEOTIDE SEQUENCE [LARGE SCALE GENOMIC DNA]</scope>
    <source>
        <strain evidence="7 8">TSNA42</strain>
    </source>
</reference>
<feature type="domain" description="Translocation and assembly module TamB C-terminal" evidence="6">
    <location>
        <begin position="978"/>
        <end position="1330"/>
    </location>
</feature>
<evidence type="ECO:0000256" key="3">
    <source>
        <dbReference type="ARBA" id="ARBA00022989"/>
    </source>
</evidence>
<evidence type="ECO:0000256" key="4">
    <source>
        <dbReference type="ARBA" id="ARBA00023136"/>
    </source>
</evidence>
<comment type="subcellular location">
    <subcellularLocation>
        <location evidence="1">Membrane</location>
        <topology evidence="1">Single-pass membrane protein</topology>
    </subcellularLocation>
</comment>
<evidence type="ECO:0000313" key="7">
    <source>
        <dbReference type="EMBL" id="AWI78103.1"/>
    </source>
</evidence>
<dbReference type="GO" id="GO:0005886">
    <property type="term" value="C:plasma membrane"/>
    <property type="evidence" value="ECO:0007669"/>
    <property type="project" value="InterPro"/>
</dbReference>
<accession>A0A2U8GXS6</accession>
<evidence type="ECO:0000256" key="5">
    <source>
        <dbReference type="SAM" id="Phobius"/>
    </source>
</evidence>
<sequence>MNDPEPAADLPQSRRLWRRVFAIACAAIFGLFAVLGWGLASESGLKAVAGLVRSATPDLLTLGEVRGRLIGPLEVDDLALRLPDLELDLEALKLDWAPRDLLSRRVVVSQLTLGRLDVRTRTSDEPSPPLSLPDHLRLPVGLQVSRISVESLTVHQVAAGEPLSSDSASVFSASAITLALDSDGKRHHLQQVDAALPFGKLSLTGGIDAEAPFALEFRATLEGRIDADQVPEGIALAADARDYRIELDADGVLAEPVLKLRANGAGLSGEGRVEATPFADVPLRALELALGELDPSMFVPSAPKALLRLDARLLAGATEGLSLSGPFSVRNARPAALDAGGVPLESIGGTLAWSAQGARVDELDVRLPGGGKIAGAMAWTPSAGESAPSPGPDAAIAGAGAGLGRLTMLLEIAGIDTSRIDGRLPRQVLAGRVEAEGSEARQTASLKLSAGDARVDASGVLEAEAAPGAGLRFKLTGQVRQVDPRKFHPAAPVARLNLDLDAEGVLAAEPAVSAQFKLLNSAFEGHALSGSGRLKVRGESFSDVSLMLDLAGNRLRAEGDWGRVADRLRISVDAPALAQLGYGLSGRAGAEGELTGGAKAPAGSLQFFGEKLRLPGDVRIGGLNGQGRLAAGVDGPFTLSVGVSGVGAVGAEADWVSAARISADGRRDRHRIELSVNGAEADELSLALEGGLTVPDGAPPRWQGTLSSLETLGRFVSQLQAPAALSLGSDEVSLGAAVLEAGEKGQIRLDETRWSPKGSAIKGSLTGLAFGLVSRPEGRPRRGAGPLVLGAEWDVRLADTVEGEARLFRESGDLVVSGEIGTRLGLESFEARLIARGNRLALSLGALGTELGELSGSFTALAERTQSGAWQLAQKSPLLGSARLKMPSIAWVGRLMRENVETAGSLDAVFSVSGTPDAPVASGSVNGRDLQFALVDQGLVLSGGELVADFDRDRLRLSTLRFVSANRVKPRDSRVPFEALTATPGHLSASGEIALESGKGLFNFEADRLPLLQREDRWLILSGKGRAHSTWTSLDLDADFRADAGFFSIDDSPPPSLSDDVVVLGRQPSEPGRFALTVRLGVKLGDALYLSAMGVDTRLAGALELRMAPGVPLNAVGSISTVGGSYQGYGQRLSIERGLINFQGPVDNPGLNIVALRKGLEVEAGVSISGSARRPQVKLVSDPAVPDPEKLSWIVLGRAPDASGGADLALLVPAAQALLGGSGGGMTEELSRSLGFDSFSIGQGELNSTSRSASSRVLGSGSRISSGPTVAGQVLSVGKRLSSDLVLSFEQSLGGAESLVKLTYQLGRRVSVVARGGTDNAVDIYYTFSFR</sequence>
<gene>
    <name evidence="7" type="ORF">CEW87_01330</name>
</gene>
<name>A0A2U8GXS6_9RHOO</name>
<keyword evidence="3 5" id="KW-1133">Transmembrane helix</keyword>
<dbReference type="GO" id="GO:0097347">
    <property type="term" value="C:TAM protein secretion complex"/>
    <property type="evidence" value="ECO:0007669"/>
    <property type="project" value="TreeGrafter"/>
</dbReference>
<dbReference type="Proteomes" id="UP000244902">
    <property type="component" value="Chromosome"/>
</dbReference>
<proteinExistence type="predicted"/>
<keyword evidence="2 5" id="KW-0812">Transmembrane</keyword>
<dbReference type="OrthoDB" id="5288149at2"/>
<dbReference type="GO" id="GO:0009306">
    <property type="term" value="P:protein secretion"/>
    <property type="evidence" value="ECO:0007669"/>
    <property type="project" value="InterPro"/>
</dbReference>
<protein>
    <submittedName>
        <fullName evidence="7">DUF490 domain-containing protein</fullName>
    </submittedName>
</protein>
<keyword evidence="4 5" id="KW-0472">Membrane</keyword>
<evidence type="ECO:0000259" key="6">
    <source>
        <dbReference type="Pfam" id="PF04357"/>
    </source>
</evidence>
<dbReference type="RefSeq" id="WP_108971204.1">
    <property type="nucleotide sequence ID" value="NZ_CP022188.1"/>
</dbReference>
<dbReference type="Pfam" id="PF04357">
    <property type="entry name" value="TamB"/>
    <property type="match status" value="1"/>
</dbReference>
<feature type="transmembrane region" description="Helical" evidence="5">
    <location>
        <begin position="20"/>
        <end position="40"/>
    </location>
</feature>
<organism evidence="7 8">
    <name type="scientific">Parazoarcus communis</name>
    <dbReference type="NCBI Taxonomy" id="41977"/>
    <lineage>
        <taxon>Bacteria</taxon>
        <taxon>Pseudomonadati</taxon>
        <taxon>Pseudomonadota</taxon>
        <taxon>Betaproteobacteria</taxon>
        <taxon>Rhodocyclales</taxon>
        <taxon>Zoogloeaceae</taxon>
        <taxon>Parazoarcus</taxon>
    </lineage>
</organism>
<dbReference type="PANTHER" id="PTHR36985:SF1">
    <property type="entry name" value="TRANSLOCATION AND ASSEMBLY MODULE SUBUNIT TAMB"/>
    <property type="match status" value="1"/>
</dbReference>
<dbReference type="PANTHER" id="PTHR36985">
    <property type="entry name" value="TRANSLOCATION AND ASSEMBLY MODULE SUBUNIT TAMB"/>
    <property type="match status" value="1"/>
</dbReference>